<name>A0A8I2YRQ2_9AGAM</name>
<reference evidence="1" key="1">
    <citation type="submission" date="2021-03" db="EMBL/GenBank/DDBJ databases">
        <title>Evolutionary innovations through gain and loss of genes in the ectomycorrhizal Boletales.</title>
        <authorList>
            <person name="Wu G."/>
            <person name="Miyauchi S."/>
            <person name="Morin E."/>
            <person name="Yang Z.-L."/>
            <person name="Xu J."/>
            <person name="Martin F.M."/>
        </authorList>
    </citation>
    <scope>NUCLEOTIDE SEQUENCE</scope>
    <source>
        <strain evidence="1">BR01</strain>
    </source>
</reference>
<accession>A0A8I2YRQ2</accession>
<dbReference type="Proteomes" id="UP000683000">
    <property type="component" value="Unassembled WGS sequence"/>
</dbReference>
<organism evidence="1 2">
    <name type="scientific">Boletus reticuloceps</name>
    <dbReference type="NCBI Taxonomy" id="495285"/>
    <lineage>
        <taxon>Eukaryota</taxon>
        <taxon>Fungi</taxon>
        <taxon>Dikarya</taxon>
        <taxon>Basidiomycota</taxon>
        <taxon>Agaricomycotina</taxon>
        <taxon>Agaricomycetes</taxon>
        <taxon>Agaricomycetidae</taxon>
        <taxon>Boletales</taxon>
        <taxon>Boletineae</taxon>
        <taxon>Boletaceae</taxon>
        <taxon>Boletoideae</taxon>
        <taxon>Boletus</taxon>
    </lineage>
</organism>
<comment type="caution">
    <text evidence="1">The sequence shown here is derived from an EMBL/GenBank/DDBJ whole genome shotgun (WGS) entry which is preliminary data.</text>
</comment>
<evidence type="ECO:0000313" key="1">
    <source>
        <dbReference type="EMBL" id="KAG6376647.1"/>
    </source>
</evidence>
<sequence>MQCTARLVLSERIGLGFSKQAVPELQKIDAPLKQNLIKAFNINTTEEELDELFLIILTEPMSDKLNDAWKDKQLNTTITALKSIPSYQDDAAEIWNSKQKRKNELKAQERKCKVEISRSR</sequence>
<keyword evidence="2" id="KW-1185">Reference proteome</keyword>
<proteinExistence type="predicted"/>
<protein>
    <submittedName>
        <fullName evidence="1">Uncharacterized protein</fullName>
    </submittedName>
</protein>
<gene>
    <name evidence="1" type="ORF">JVT61DRAFT_1633</name>
</gene>
<evidence type="ECO:0000313" key="2">
    <source>
        <dbReference type="Proteomes" id="UP000683000"/>
    </source>
</evidence>
<dbReference type="EMBL" id="JAGFBS010000011">
    <property type="protein sequence ID" value="KAG6376647.1"/>
    <property type="molecule type" value="Genomic_DNA"/>
</dbReference>
<dbReference type="AlphaFoldDB" id="A0A8I2YRQ2"/>